<evidence type="ECO:0000259" key="8">
    <source>
        <dbReference type="Pfam" id="PF10411"/>
    </source>
</evidence>
<evidence type="ECO:0000256" key="3">
    <source>
        <dbReference type="ARBA" id="ARBA00022729"/>
    </source>
</evidence>
<dbReference type="NCBIfam" id="NF008657">
    <property type="entry name" value="PRK11657.1"/>
    <property type="match status" value="1"/>
</dbReference>
<dbReference type="GO" id="GO:0042597">
    <property type="term" value="C:periplasmic space"/>
    <property type="evidence" value="ECO:0007669"/>
    <property type="project" value="UniProtKB-SubCell"/>
</dbReference>
<dbReference type="PANTHER" id="PTHR35272">
    <property type="entry name" value="THIOL:DISULFIDE INTERCHANGE PROTEIN DSBC-RELATED"/>
    <property type="match status" value="1"/>
</dbReference>
<accession>H8KYB6</accession>
<dbReference type="Pfam" id="PF13098">
    <property type="entry name" value="Thioredoxin_2"/>
    <property type="match status" value="1"/>
</dbReference>
<evidence type="ECO:0000256" key="6">
    <source>
        <dbReference type="ARBA" id="ARBA00023284"/>
    </source>
</evidence>
<feature type="chain" id="PRO_5010000563" description="Thiol:disulfide interchange protein" evidence="7">
    <location>
        <begin position="24"/>
        <end position="264"/>
    </location>
</feature>
<dbReference type="STRING" id="767434.Fraau_1701"/>
<feature type="domain" description="Thioredoxin-like fold" evidence="9">
    <location>
        <begin position="130"/>
        <end position="260"/>
    </location>
</feature>
<dbReference type="Proteomes" id="UP000005234">
    <property type="component" value="Chromosome"/>
</dbReference>
<organism evidence="10 11">
    <name type="scientific">Frateuria aurantia (strain ATCC 33424 / DSM 6220 / KCTC 2777 / LMG 1558 / NBRC 3245 / NCIMB 13370)</name>
    <name type="common">Acetobacter aurantius</name>
    <dbReference type="NCBI Taxonomy" id="767434"/>
    <lineage>
        <taxon>Bacteria</taxon>
        <taxon>Pseudomonadati</taxon>
        <taxon>Pseudomonadota</taxon>
        <taxon>Gammaproteobacteria</taxon>
        <taxon>Lysobacterales</taxon>
        <taxon>Rhodanobacteraceae</taxon>
        <taxon>Frateuria</taxon>
    </lineage>
</organism>
<dbReference type="InterPro" id="IPR051470">
    <property type="entry name" value="Thiol:disulfide_interchange"/>
</dbReference>
<evidence type="ECO:0000313" key="10">
    <source>
        <dbReference type="EMBL" id="AFC86111.1"/>
    </source>
</evidence>
<dbReference type="InterPro" id="IPR018950">
    <property type="entry name" value="DiS-bond_isomerase_DsbC/G_N"/>
</dbReference>
<dbReference type="eggNOG" id="COG1651">
    <property type="taxonomic scope" value="Bacteria"/>
</dbReference>
<dbReference type="Pfam" id="PF10411">
    <property type="entry name" value="DsbC_N"/>
    <property type="match status" value="1"/>
</dbReference>
<comment type="function">
    <text evidence="7">Required for disulfide bond formation in some periplasmic proteins. Acts by transferring its disulfide bond to other proteins and is reduced in the process.</text>
</comment>
<evidence type="ECO:0000313" key="11">
    <source>
        <dbReference type="Proteomes" id="UP000005234"/>
    </source>
</evidence>
<proteinExistence type="inferred from homology"/>
<evidence type="ECO:0000256" key="1">
    <source>
        <dbReference type="ARBA" id="ARBA00004418"/>
    </source>
</evidence>
<reference evidence="10" key="1">
    <citation type="submission" date="2012-02" db="EMBL/GenBank/DDBJ databases">
        <title>The complete genome of Frateuria aurantia DSM 6220.</title>
        <authorList>
            <consortium name="US DOE Joint Genome Institute (JGI-PGF)"/>
            <person name="Lucas S."/>
            <person name="Copeland A."/>
            <person name="Lapidus A."/>
            <person name="Glavina del Rio T."/>
            <person name="Dalin E."/>
            <person name="Tice H."/>
            <person name="Bruce D."/>
            <person name="Goodwin L."/>
            <person name="Pitluck S."/>
            <person name="Peters L."/>
            <person name="Ovchinnikova G."/>
            <person name="Teshima H."/>
            <person name="Kyrpides N."/>
            <person name="Mavromatis K."/>
            <person name="Ivanova N."/>
            <person name="Brettin T."/>
            <person name="Detter J.C."/>
            <person name="Han C."/>
            <person name="Larimer F."/>
            <person name="Land M."/>
            <person name="Hauser L."/>
            <person name="Markowitz V."/>
            <person name="Cheng J.-F."/>
            <person name="Hugenholtz P."/>
            <person name="Woyke T."/>
            <person name="Wu D."/>
            <person name="Brambilla E."/>
            <person name="Klenk H.-P."/>
            <person name="Eisen J.A."/>
        </authorList>
    </citation>
    <scope>NUCLEOTIDE SEQUENCE</scope>
    <source>
        <strain evidence="10">DSM 6220</strain>
    </source>
</reference>
<keyword evidence="10" id="KW-0413">Isomerase</keyword>
<dbReference type="Gene3D" id="3.10.450.70">
    <property type="entry name" value="Disulphide bond isomerase, DsbC/G, N-terminal"/>
    <property type="match status" value="1"/>
</dbReference>
<keyword evidence="3 7" id="KW-0732">Signal</keyword>
<sequence>MLNRYALLAAAGFLLMGCNKVQSNPTPSATAGSTVPAPIQALAKAGGIEITGSMDAPQGYQGFLGRYHDQPVPVYLLPDGQHAVIGSLYDAKGGDLTSGPFRDALTPRLDAGLWSSLEKTAWVAEGSNHPKHIVYVFTDTECPYCHRLWQATQPYLQQGDVQIRNIIVAVIAPQSLGRGAAVLAAADPHATYVAHEQHFRDNSPVQVLKDVPEAIRKKIDGNEALMDKLGIDGTPTLLYQDAKGTIRMVPGMPSAATLKTIFGS</sequence>
<evidence type="ECO:0000256" key="2">
    <source>
        <dbReference type="ARBA" id="ARBA00009813"/>
    </source>
</evidence>
<dbReference type="HOGENOM" id="CLU_080090_0_0_6"/>
<dbReference type="CDD" id="cd03020">
    <property type="entry name" value="DsbA_DsbC_DsbG"/>
    <property type="match status" value="1"/>
</dbReference>
<dbReference type="AlphaFoldDB" id="H8KYB6"/>
<dbReference type="PANTHER" id="PTHR35272:SF4">
    <property type="entry name" value="THIOL:DISULFIDE INTERCHANGE PROTEIN DSBG"/>
    <property type="match status" value="1"/>
</dbReference>
<dbReference type="Gene3D" id="3.40.30.10">
    <property type="entry name" value="Glutaredoxin"/>
    <property type="match status" value="1"/>
</dbReference>
<dbReference type="GO" id="GO:0016853">
    <property type="term" value="F:isomerase activity"/>
    <property type="evidence" value="ECO:0007669"/>
    <property type="project" value="UniProtKB-KW"/>
</dbReference>
<protein>
    <recommendedName>
        <fullName evidence="7">Thiol:disulfide interchange protein</fullName>
    </recommendedName>
</protein>
<dbReference type="PROSITE" id="PS51257">
    <property type="entry name" value="PROKAR_LIPOPROTEIN"/>
    <property type="match status" value="1"/>
</dbReference>
<keyword evidence="5" id="KW-1015">Disulfide bond</keyword>
<dbReference type="InterPro" id="IPR009094">
    <property type="entry name" value="DiS-bond_isomerase_DsbC/G_N_sf"/>
</dbReference>
<name>H8KYB6_FRAAD</name>
<evidence type="ECO:0000256" key="5">
    <source>
        <dbReference type="ARBA" id="ARBA00023157"/>
    </source>
</evidence>
<gene>
    <name evidence="10" type="ordered locus">Fraau_1701</name>
</gene>
<dbReference type="SUPFAM" id="SSF52833">
    <property type="entry name" value="Thioredoxin-like"/>
    <property type="match status" value="1"/>
</dbReference>
<dbReference type="EMBL" id="CP003350">
    <property type="protein sequence ID" value="AFC86111.1"/>
    <property type="molecule type" value="Genomic_DNA"/>
</dbReference>
<dbReference type="InterPro" id="IPR036249">
    <property type="entry name" value="Thioredoxin-like_sf"/>
</dbReference>
<comment type="similarity">
    <text evidence="2 7">Belongs to the thioredoxin family. DsbC subfamily.</text>
</comment>
<dbReference type="SUPFAM" id="SSF54423">
    <property type="entry name" value="DsbC/DsbG N-terminal domain-like"/>
    <property type="match status" value="1"/>
</dbReference>
<keyword evidence="11" id="KW-1185">Reference proteome</keyword>
<feature type="domain" description="Disulphide bond isomerase DsbC/G N-terminal" evidence="8">
    <location>
        <begin position="40"/>
        <end position="97"/>
    </location>
</feature>
<dbReference type="RefSeq" id="WP_014403116.1">
    <property type="nucleotide sequence ID" value="NC_017033.1"/>
</dbReference>
<feature type="signal peptide" evidence="7">
    <location>
        <begin position="1"/>
        <end position="23"/>
    </location>
</feature>
<comment type="subcellular location">
    <subcellularLocation>
        <location evidence="1 7">Periplasm</location>
    </subcellularLocation>
</comment>
<evidence type="ECO:0000256" key="4">
    <source>
        <dbReference type="ARBA" id="ARBA00022764"/>
    </source>
</evidence>
<keyword evidence="6 7" id="KW-0676">Redox-active center</keyword>
<evidence type="ECO:0000256" key="7">
    <source>
        <dbReference type="RuleBase" id="RU364038"/>
    </source>
</evidence>
<dbReference type="InterPro" id="IPR012336">
    <property type="entry name" value="Thioredoxin-like_fold"/>
</dbReference>
<keyword evidence="4 7" id="KW-0574">Periplasm</keyword>
<evidence type="ECO:0000259" key="9">
    <source>
        <dbReference type="Pfam" id="PF13098"/>
    </source>
</evidence>
<dbReference type="InterPro" id="IPR033954">
    <property type="entry name" value="DiS-bond_Isoase_DsbC/G"/>
</dbReference>
<dbReference type="KEGG" id="fau:Fraau_1701"/>